<evidence type="ECO:0000256" key="1">
    <source>
        <dbReference type="SAM" id="Phobius"/>
    </source>
</evidence>
<evidence type="ECO:0000313" key="3">
    <source>
        <dbReference type="Proteomes" id="UP000019804"/>
    </source>
</evidence>
<gene>
    <name evidence="2" type="ORF">EURHEDRAFT_228324</name>
</gene>
<organism evidence="2 3">
    <name type="scientific">Aspergillus ruber (strain CBS 135680)</name>
    <dbReference type="NCBI Taxonomy" id="1388766"/>
    <lineage>
        <taxon>Eukaryota</taxon>
        <taxon>Fungi</taxon>
        <taxon>Dikarya</taxon>
        <taxon>Ascomycota</taxon>
        <taxon>Pezizomycotina</taxon>
        <taxon>Eurotiomycetes</taxon>
        <taxon>Eurotiomycetidae</taxon>
        <taxon>Eurotiales</taxon>
        <taxon>Aspergillaceae</taxon>
        <taxon>Aspergillus</taxon>
        <taxon>Aspergillus subgen. Aspergillus</taxon>
    </lineage>
</organism>
<dbReference type="HOGENOM" id="CLU_1194679_0_0_1"/>
<sequence>MAVILILAEDELCQRSSPLLSSSYKSKWFIGTGDVRISGSFLHKASNIDSACLVLSTLCSISRTLCSVFEWYSLLPADPFISSRVLALNYSVLVAARQDLDTLAWNPDVTVPLSQGQWGTTRKDITVPLKLFHTSPDMYISAQTLPLTIINSPLRHLTSIFPSVIFNRDQSNGSNQKTNRAQHMISALLVVPVMFLAFMLFMALVAMNKLGMEARGRRCDAIIHNASCGVEL</sequence>
<keyword evidence="3" id="KW-1185">Reference proteome</keyword>
<name>A0A017S4N6_ASPRC</name>
<dbReference type="EMBL" id="KK088441">
    <property type="protein sequence ID" value="EYE91816.1"/>
    <property type="molecule type" value="Genomic_DNA"/>
</dbReference>
<dbReference type="AlphaFoldDB" id="A0A017S4N6"/>
<evidence type="ECO:0000313" key="2">
    <source>
        <dbReference type="EMBL" id="EYE91816.1"/>
    </source>
</evidence>
<dbReference type="RefSeq" id="XP_040635506.1">
    <property type="nucleotide sequence ID" value="XM_040778039.1"/>
</dbReference>
<keyword evidence="1" id="KW-0812">Transmembrane</keyword>
<dbReference type="Proteomes" id="UP000019804">
    <property type="component" value="Unassembled WGS sequence"/>
</dbReference>
<feature type="transmembrane region" description="Helical" evidence="1">
    <location>
        <begin position="184"/>
        <end position="207"/>
    </location>
</feature>
<accession>A0A017S4N6</accession>
<protein>
    <submittedName>
        <fullName evidence="2">Uncharacterized protein</fullName>
    </submittedName>
</protein>
<keyword evidence="1" id="KW-0472">Membrane</keyword>
<keyword evidence="1" id="KW-1133">Transmembrane helix</keyword>
<reference evidence="3" key="1">
    <citation type="journal article" date="2014" name="Nat. Commun.">
        <title>Genomic adaptations of the halophilic Dead Sea filamentous fungus Eurotium rubrum.</title>
        <authorList>
            <person name="Kis-Papo T."/>
            <person name="Weig A.R."/>
            <person name="Riley R."/>
            <person name="Persoh D."/>
            <person name="Salamov A."/>
            <person name="Sun H."/>
            <person name="Lipzen A."/>
            <person name="Wasser S.P."/>
            <person name="Rambold G."/>
            <person name="Grigoriev I.V."/>
            <person name="Nevo E."/>
        </authorList>
    </citation>
    <scope>NUCLEOTIDE SEQUENCE [LARGE SCALE GENOMIC DNA]</scope>
    <source>
        <strain evidence="3">CBS 135680</strain>
    </source>
</reference>
<dbReference type="GeneID" id="63693163"/>
<proteinExistence type="predicted"/>